<evidence type="ECO:0000313" key="1">
    <source>
        <dbReference type="EMBL" id="MCT8331392.1"/>
    </source>
</evidence>
<proteinExistence type="predicted"/>
<organism evidence="1 2">
    <name type="scientific">Albidovulum sediminis</name>
    <dbReference type="NCBI Taxonomy" id="3066345"/>
    <lineage>
        <taxon>Bacteria</taxon>
        <taxon>Pseudomonadati</taxon>
        <taxon>Pseudomonadota</taxon>
        <taxon>Alphaproteobacteria</taxon>
        <taxon>Rhodobacterales</taxon>
        <taxon>Paracoccaceae</taxon>
        <taxon>Albidovulum</taxon>
    </lineage>
</organism>
<evidence type="ECO:0000313" key="2">
    <source>
        <dbReference type="Proteomes" id="UP001205601"/>
    </source>
</evidence>
<comment type="caution">
    <text evidence="1">The sequence shown here is derived from an EMBL/GenBank/DDBJ whole genome shotgun (WGS) entry which is preliminary data.</text>
</comment>
<dbReference type="RefSeq" id="WP_261497271.1">
    <property type="nucleotide sequence ID" value="NZ_JAOCQF010000003.1"/>
</dbReference>
<sequence>MYSDLPTTLTAPAREAAAITPSNETDLAAMSRAVYVGSTGDLAVTMAGGQPTVFRNVPAGAILPIRARRVLSDGTTAGDIVALW</sequence>
<name>A0ABT2NR30_9RHOB</name>
<gene>
    <name evidence="1" type="ORF">N5I32_17875</name>
</gene>
<dbReference type="Proteomes" id="UP001205601">
    <property type="component" value="Unassembled WGS sequence"/>
</dbReference>
<protein>
    <submittedName>
        <fullName evidence="1">Uncharacterized protein</fullName>
    </submittedName>
</protein>
<accession>A0ABT2NR30</accession>
<reference evidence="2" key="1">
    <citation type="submission" date="2023-07" db="EMBL/GenBank/DDBJ databases">
        <title>Defluviimonas sediminis sp. nov., isolated from mangrove sediment.</title>
        <authorList>
            <person name="Liu L."/>
            <person name="Li J."/>
            <person name="Huang Y."/>
            <person name="Pan J."/>
            <person name="Li M."/>
        </authorList>
    </citation>
    <scope>NUCLEOTIDE SEQUENCE [LARGE SCALE GENOMIC DNA]</scope>
    <source>
        <strain evidence="2">FT324</strain>
    </source>
</reference>
<dbReference type="EMBL" id="JAOCQF010000003">
    <property type="protein sequence ID" value="MCT8331392.1"/>
    <property type="molecule type" value="Genomic_DNA"/>
</dbReference>
<keyword evidence="2" id="KW-1185">Reference proteome</keyword>